<accession>A0A540R8M0</accession>
<gene>
    <name evidence="1" type="ORF">EJK80_02810</name>
</gene>
<name>A0A540R8M0_9CORY</name>
<dbReference type="STRING" id="1686286.GCA_900092335_01329"/>
<reference evidence="1 2" key="1">
    <citation type="submission" date="2019-06" db="EMBL/GenBank/DDBJ databases">
        <title>Draft genome of C. phoceense Strain 272.</title>
        <authorList>
            <person name="Pacheco L.G.C."/>
            <person name="Barberis C.M."/>
            <person name="Almuzara M.N."/>
            <person name="Traglia G.M."/>
            <person name="Santos C.S."/>
            <person name="Rocha D.J.P.G."/>
            <person name="Aguiar E.R.G.R."/>
            <person name="Vay C.A."/>
        </authorList>
    </citation>
    <scope>NUCLEOTIDE SEQUENCE [LARGE SCALE GENOMIC DNA]</scope>
    <source>
        <strain evidence="1 2">272</strain>
    </source>
</reference>
<comment type="caution">
    <text evidence="1">The sequence shown here is derived from an EMBL/GenBank/DDBJ whole genome shotgun (WGS) entry which is preliminary data.</text>
</comment>
<organism evidence="1 2">
    <name type="scientific">Corynebacterium phoceense</name>
    <dbReference type="NCBI Taxonomy" id="1686286"/>
    <lineage>
        <taxon>Bacteria</taxon>
        <taxon>Bacillati</taxon>
        <taxon>Actinomycetota</taxon>
        <taxon>Actinomycetes</taxon>
        <taxon>Mycobacteriales</taxon>
        <taxon>Corynebacteriaceae</taxon>
        <taxon>Corynebacterium</taxon>
    </lineage>
</organism>
<keyword evidence="2" id="KW-1185">Reference proteome</keyword>
<dbReference type="Proteomes" id="UP000318080">
    <property type="component" value="Unassembled WGS sequence"/>
</dbReference>
<evidence type="ECO:0000313" key="2">
    <source>
        <dbReference type="Proteomes" id="UP000318080"/>
    </source>
</evidence>
<sequence length="239" mass="24623">MTGSGVRKLGGDKVSRVAALRAQVAAMESGSALVGSGAAARVLRAVPDAEPPVEGADLLEVGGDLARLLPGGGLERRAVTELNDCPALAVELLARVTRAGGFAAVVGWPELSLARVIDEGEAARIIAVPDPGAQPWEATSVLVEGLDLVIHHGAAAELSPTRVRPILAKLRAGHAALVTVGPHLPGARLTLRGEVTTYRGIGRGAGRIRGVDLAVTARTKRGEQRGTVTAGQRRRLELV</sequence>
<proteinExistence type="predicted"/>
<protein>
    <submittedName>
        <fullName evidence="1">Uncharacterized protein</fullName>
    </submittedName>
</protein>
<dbReference type="AlphaFoldDB" id="A0A540R8M0"/>
<evidence type="ECO:0000313" key="1">
    <source>
        <dbReference type="EMBL" id="TQE44089.1"/>
    </source>
</evidence>
<dbReference type="EMBL" id="VHIR01000003">
    <property type="protein sequence ID" value="TQE44089.1"/>
    <property type="molecule type" value="Genomic_DNA"/>
</dbReference>